<comment type="caution">
    <text evidence="1">The sequence shown here is derived from an EMBL/GenBank/DDBJ whole genome shotgun (WGS) entry which is preliminary data.</text>
</comment>
<protein>
    <submittedName>
        <fullName evidence="1">Uncharacterized protein</fullName>
    </submittedName>
</protein>
<evidence type="ECO:0000313" key="2">
    <source>
        <dbReference type="Proteomes" id="UP001174909"/>
    </source>
</evidence>
<keyword evidence="2" id="KW-1185">Reference proteome</keyword>
<dbReference type="Proteomes" id="UP001174909">
    <property type="component" value="Unassembled WGS sequence"/>
</dbReference>
<sequence length="67" mass="7857">MVSEQENTTRTHQLGALISSTSRQVLRWVHWEDKGVHTEREHCGLQAVANPRQWLYWPQDCRGGKEK</sequence>
<name>A0AA35XH68_GEOBA</name>
<dbReference type="EMBL" id="CASHTH010003923">
    <property type="protein sequence ID" value="CAI8051355.1"/>
    <property type="molecule type" value="Genomic_DNA"/>
</dbReference>
<proteinExistence type="predicted"/>
<dbReference type="AlphaFoldDB" id="A0AA35XH68"/>
<organism evidence="1 2">
    <name type="scientific">Geodia barretti</name>
    <name type="common">Barrett's horny sponge</name>
    <dbReference type="NCBI Taxonomy" id="519541"/>
    <lineage>
        <taxon>Eukaryota</taxon>
        <taxon>Metazoa</taxon>
        <taxon>Porifera</taxon>
        <taxon>Demospongiae</taxon>
        <taxon>Heteroscleromorpha</taxon>
        <taxon>Tetractinellida</taxon>
        <taxon>Astrophorina</taxon>
        <taxon>Geodiidae</taxon>
        <taxon>Geodia</taxon>
    </lineage>
</organism>
<gene>
    <name evidence="1" type="ORF">GBAR_LOCUS28130</name>
</gene>
<accession>A0AA35XH68</accession>
<reference evidence="1" key="1">
    <citation type="submission" date="2023-03" db="EMBL/GenBank/DDBJ databases">
        <authorList>
            <person name="Steffen K."/>
            <person name="Cardenas P."/>
        </authorList>
    </citation>
    <scope>NUCLEOTIDE SEQUENCE</scope>
</reference>
<feature type="non-terminal residue" evidence="1">
    <location>
        <position position="1"/>
    </location>
</feature>
<evidence type="ECO:0000313" key="1">
    <source>
        <dbReference type="EMBL" id="CAI8051355.1"/>
    </source>
</evidence>